<protein>
    <recommendedName>
        <fullName evidence="3">DUF4348 domain-containing protein</fullName>
    </recommendedName>
</protein>
<evidence type="ECO:0000313" key="2">
    <source>
        <dbReference type="Proteomes" id="UP000004001"/>
    </source>
</evidence>
<dbReference type="InterPro" id="IPR025590">
    <property type="entry name" value="DUF4348"/>
</dbReference>
<sequence length="293" mass="33841">MIKEKNNLLRKATFVALGFFVLISLLFSTAGCFDKKPTAVDTLAVDSATTDTLDDDTLSNIIAESPMSKSADELFDDFFFNFAANKKLQYKRIKFPLPVMKNGKQERTITKNQWKMDYFFMKQGYFTLIFDRFKQMEVVKDTTVRNVTVEKILFPIKTIKQYQFERINGEFMLTSIIYQPIHESVNGSFLNFYQRFAVDSAFQIKSLNETVEFTAPDPDDDFGTITGSIVPEQWPGFKPPIIPKGTIYNIIYGQKYVAGKQKLFVVRGIATDLEVIMLFRHRKDGWKLMKFNS</sequence>
<name>D1W282_9BACT</name>
<dbReference type="PROSITE" id="PS51257">
    <property type="entry name" value="PROKAR_LIPOPROTEIN"/>
    <property type="match status" value="1"/>
</dbReference>
<dbReference type="Proteomes" id="UP000004001">
    <property type="component" value="Unassembled WGS sequence"/>
</dbReference>
<proteinExistence type="predicted"/>
<dbReference type="AlphaFoldDB" id="D1W282"/>
<dbReference type="RefSeq" id="WP_008126047.1">
    <property type="nucleotide sequence ID" value="NZ_ADEF01000072.1"/>
</dbReference>
<reference evidence="1 2" key="1">
    <citation type="submission" date="2009-12" db="EMBL/GenBank/DDBJ databases">
        <title>Genome Sequence of Prevotella timonensis CRIS 5C-B1.</title>
        <authorList>
            <person name="Durkin A.S."/>
            <person name="Madupu R."/>
            <person name="Torralba M."/>
            <person name="Methe B."/>
            <person name="Sutton G."/>
            <person name="Strausberg R.L."/>
            <person name="Nelson K.E."/>
        </authorList>
    </citation>
    <scope>NUCLEOTIDE SEQUENCE [LARGE SCALE GENOMIC DNA]</scope>
    <source>
        <strain evidence="1 2">CRIS 5C-B1</strain>
    </source>
</reference>
<organism evidence="1 2">
    <name type="scientific">Hoylesella timonensis CRIS 5C-B1</name>
    <dbReference type="NCBI Taxonomy" id="679189"/>
    <lineage>
        <taxon>Bacteria</taxon>
        <taxon>Pseudomonadati</taxon>
        <taxon>Bacteroidota</taxon>
        <taxon>Bacteroidia</taxon>
        <taxon>Bacteroidales</taxon>
        <taxon>Prevotellaceae</taxon>
        <taxon>Hoylesella</taxon>
    </lineage>
</organism>
<dbReference type="eggNOG" id="ENOG50324VM">
    <property type="taxonomic scope" value="Bacteria"/>
</dbReference>
<gene>
    <name evidence="1" type="ORF">HMPREF9019_0277</name>
</gene>
<dbReference type="EMBL" id="ADEF01000072">
    <property type="protein sequence ID" value="EFA96555.1"/>
    <property type="molecule type" value="Genomic_DNA"/>
</dbReference>
<keyword evidence="2" id="KW-1185">Reference proteome</keyword>
<evidence type="ECO:0008006" key="3">
    <source>
        <dbReference type="Google" id="ProtNLM"/>
    </source>
</evidence>
<accession>D1W282</accession>
<dbReference type="Pfam" id="PF14254">
    <property type="entry name" value="DUF4348"/>
    <property type="match status" value="1"/>
</dbReference>
<comment type="caution">
    <text evidence="1">The sequence shown here is derived from an EMBL/GenBank/DDBJ whole genome shotgun (WGS) entry which is preliminary data.</text>
</comment>
<evidence type="ECO:0000313" key="1">
    <source>
        <dbReference type="EMBL" id="EFA96555.1"/>
    </source>
</evidence>